<dbReference type="EMBL" id="JAAFZH010000004">
    <property type="protein sequence ID" value="NDU95706.1"/>
    <property type="molecule type" value="Genomic_DNA"/>
</dbReference>
<protein>
    <recommendedName>
        <fullName evidence="3">CBM-cenC domain-containing protein</fullName>
    </recommendedName>
</protein>
<dbReference type="RefSeq" id="WP_163948250.1">
    <property type="nucleotide sequence ID" value="NZ_JAAFZH010000004.1"/>
</dbReference>
<proteinExistence type="predicted"/>
<reference evidence="1 2" key="1">
    <citation type="submission" date="2020-02" db="EMBL/GenBank/DDBJ databases">
        <title>Draft genome sequence of two Spirosoma agri KCTC 52727 and Spirosoma terrae KCTC 52035.</title>
        <authorList>
            <person name="Rojas J."/>
            <person name="Ambika Manirajan B."/>
            <person name="Suarez C."/>
            <person name="Ratering S."/>
            <person name="Schnell S."/>
        </authorList>
    </citation>
    <scope>NUCLEOTIDE SEQUENCE [LARGE SCALE GENOMIC DNA]</scope>
    <source>
        <strain evidence="1 2">KCTC 52035</strain>
    </source>
</reference>
<comment type="caution">
    <text evidence="1">The sequence shown here is derived from an EMBL/GenBank/DDBJ whole genome shotgun (WGS) entry which is preliminary data.</text>
</comment>
<dbReference type="AlphaFoldDB" id="A0A6L9L581"/>
<name>A0A6L9L581_9BACT</name>
<dbReference type="Proteomes" id="UP000474175">
    <property type="component" value="Unassembled WGS sequence"/>
</dbReference>
<accession>A0A6L9L581</accession>
<keyword evidence="2" id="KW-1185">Reference proteome</keyword>
<organism evidence="1 2">
    <name type="scientific">Spirosoma terrae</name>
    <dbReference type="NCBI Taxonomy" id="1968276"/>
    <lineage>
        <taxon>Bacteria</taxon>
        <taxon>Pseudomonadati</taxon>
        <taxon>Bacteroidota</taxon>
        <taxon>Cytophagia</taxon>
        <taxon>Cytophagales</taxon>
        <taxon>Cytophagaceae</taxon>
        <taxon>Spirosoma</taxon>
    </lineage>
</organism>
<evidence type="ECO:0000313" key="1">
    <source>
        <dbReference type="EMBL" id="NDU95706.1"/>
    </source>
</evidence>
<evidence type="ECO:0000313" key="2">
    <source>
        <dbReference type="Proteomes" id="UP000474175"/>
    </source>
</evidence>
<sequence length="423" mass="45722">MKHFLKKLVVWMFILMTYIGTCSAQLSGTISQFTPSLNLSFTNTETLDSRLTFTRNSIGTRTNSTGLIETVAANQPRFDYDPVTLQARGILIEESRTNLFLRSENFANGTWTKGGGVAVVTDNVEVSPTGTTNAALFTTNTSKLHCFVRQSLTLTNGATYTVSAFVKRYNYDYVGLRVASTGTHAMFNLTTLTWGGSNLSSYQSYGYQSVGNGWYRIWATRTITEATGTNVTGVCLVGTSGEEAPTNLSGGEGLYLFGAQLESGAFVTSYIPTAASSVTRSGDLCLLNNLNWFNPSQGTWIAETVLGQRVTARIIGYDGANNFLGIRSTGQQDTESYNGTASFTKQGVTSTGTVRHGMSYSSSNRVLTREGLTPNTSATSIGSVTQISLGSNPNGTNNLCAWIRKVVYYPRQVSNSLLQSLTQ</sequence>
<evidence type="ECO:0008006" key="3">
    <source>
        <dbReference type="Google" id="ProtNLM"/>
    </source>
</evidence>
<gene>
    <name evidence="1" type="ORF">GK108_12555</name>
</gene>